<dbReference type="PROSITE" id="PS51819">
    <property type="entry name" value="VOC"/>
    <property type="match status" value="1"/>
</dbReference>
<name>A0A6N8F5P1_9GAMM</name>
<reference evidence="3 4" key="1">
    <citation type="submission" date="2019-11" db="EMBL/GenBank/DDBJ databases">
        <title>P. haliotis isolates from Z. marina roots.</title>
        <authorList>
            <person name="Cohen M."/>
            <person name="Jospin G."/>
            <person name="Eisen J.A."/>
            <person name="Coil D.A."/>
        </authorList>
    </citation>
    <scope>NUCLEOTIDE SEQUENCE [LARGE SCALE GENOMIC DNA]</scope>
    <source>
        <strain evidence="3 4">UCD-MCMsp1aY</strain>
    </source>
</reference>
<dbReference type="GO" id="GO:0046872">
    <property type="term" value="F:metal ion binding"/>
    <property type="evidence" value="ECO:0007669"/>
    <property type="project" value="UniProtKB-KW"/>
</dbReference>
<evidence type="ECO:0000313" key="4">
    <source>
        <dbReference type="Proteomes" id="UP000439994"/>
    </source>
</evidence>
<feature type="domain" description="VOC" evidence="2">
    <location>
        <begin position="2"/>
        <end position="126"/>
    </location>
</feature>
<dbReference type="InterPro" id="IPR029068">
    <property type="entry name" value="Glyas_Bleomycin-R_OHBP_Dase"/>
</dbReference>
<keyword evidence="4" id="KW-1185">Reference proteome</keyword>
<gene>
    <name evidence="3" type="ORF">GNP35_04945</name>
</gene>
<dbReference type="Proteomes" id="UP000439994">
    <property type="component" value="Unassembled WGS sequence"/>
</dbReference>
<dbReference type="InterPro" id="IPR051332">
    <property type="entry name" value="Fosfomycin_Res_Enzymes"/>
</dbReference>
<dbReference type="OrthoDB" id="9179860at2"/>
<organism evidence="3 4">
    <name type="scientific">Psychrosphaera haliotis</name>
    <dbReference type="NCBI Taxonomy" id="555083"/>
    <lineage>
        <taxon>Bacteria</taxon>
        <taxon>Pseudomonadati</taxon>
        <taxon>Pseudomonadota</taxon>
        <taxon>Gammaproteobacteria</taxon>
        <taxon>Alteromonadales</taxon>
        <taxon>Pseudoalteromonadaceae</taxon>
        <taxon>Psychrosphaera</taxon>
    </lineage>
</organism>
<dbReference type="RefSeq" id="WP_155695039.1">
    <property type="nucleotide sequence ID" value="NZ_WOCD01000003.1"/>
</dbReference>
<evidence type="ECO:0000313" key="3">
    <source>
        <dbReference type="EMBL" id="MUH71875.1"/>
    </source>
</evidence>
<dbReference type="SUPFAM" id="SSF54593">
    <property type="entry name" value="Glyoxalase/Bleomycin resistance protein/Dihydroxybiphenyl dioxygenase"/>
    <property type="match status" value="1"/>
</dbReference>
<keyword evidence="1" id="KW-0479">Metal-binding</keyword>
<dbReference type="InterPro" id="IPR004360">
    <property type="entry name" value="Glyas_Fos-R_dOase_dom"/>
</dbReference>
<dbReference type="AlphaFoldDB" id="A0A6N8F5P1"/>
<accession>A0A6N8F5P1</accession>
<protein>
    <submittedName>
        <fullName evidence="3">VOC family protein</fullName>
    </submittedName>
</protein>
<proteinExistence type="predicted"/>
<evidence type="ECO:0000256" key="1">
    <source>
        <dbReference type="ARBA" id="ARBA00022723"/>
    </source>
</evidence>
<dbReference type="PANTHER" id="PTHR36113">
    <property type="entry name" value="LYASE, PUTATIVE-RELATED-RELATED"/>
    <property type="match status" value="1"/>
</dbReference>
<comment type="caution">
    <text evidence="3">The sequence shown here is derived from an EMBL/GenBank/DDBJ whole genome shotgun (WGS) entry which is preliminary data.</text>
</comment>
<sequence length="138" mass="15897">MRLEHINLVVRDIKRSLAFYKAACPHWNIRSKGQSEWSGKPRTWIHFGDDYNYIAICDNGESDGRDLAGHQVGLAHIAFETYNIKEVIFRLEQAGFSIAKPGAENLYRKNVYFLDPDGIEVEFVEYSSDLPSERNNED</sequence>
<evidence type="ECO:0000259" key="2">
    <source>
        <dbReference type="PROSITE" id="PS51819"/>
    </source>
</evidence>
<dbReference type="CDD" id="cd06587">
    <property type="entry name" value="VOC"/>
    <property type="match status" value="1"/>
</dbReference>
<dbReference type="PANTHER" id="PTHR36113:SF6">
    <property type="entry name" value="FOSFOMYCIN RESISTANCE PROTEIN FOSX"/>
    <property type="match status" value="1"/>
</dbReference>
<dbReference type="EMBL" id="WOCD01000003">
    <property type="protein sequence ID" value="MUH71875.1"/>
    <property type="molecule type" value="Genomic_DNA"/>
</dbReference>
<dbReference type="Gene3D" id="3.10.180.10">
    <property type="entry name" value="2,3-Dihydroxybiphenyl 1,2-Dioxygenase, domain 1"/>
    <property type="match status" value="1"/>
</dbReference>
<dbReference type="InterPro" id="IPR037523">
    <property type="entry name" value="VOC_core"/>
</dbReference>
<dbReference type="Pfam" id="PF00903">
    <property type="entry name" value="Glyoxalase"/>
    <property type="match status" value="1"/>
</dbReference>